<dbReference type="Pfam" id="PF01551">
    <property type="entry name" value="Peptidase_M23"/>
    <property type="match status" value="1"/>
</dbReference>
<evidence type="ECO:0000259" key="5">
    <source>
        <dbReference type="Pfam" id="PF01551"/>
    </source>
</evidence>
<dbReference type="Pfam" id="PF24568">
    <property type="entry name" value="CC_PcsB"/>
    <property type="match status" value="1"/>
</dbReference>
<dbReference type="InterPro" id="IPR016047">
    <property type="entry name" value="M23ase_b-sheet_dom"/>
</dbReference>
<dbReference type="RefSeq" id="WP_204652892.1">
    <property type="nucleotide sequence ID" value="NZ_JAFBFD010000003.1"/>
</dbReference>
<dbReference type="PANTHER" id="PTHR21666:SF270">
    <property type="entry name" value="MUREIN HYDROLASE ACTIVATOR ENVC"/>
    <property type="match status" value="1"/>
</dbReference>
<evidence type="ECO:0000313" key="8">
    <source>
        <dbReference type="Proteomes" id="UP001595969"/>
    </source>
</evidence>
<keyword evidence="2" id="KW-0175">Coiled coil</keyword>
<evidence type="ECO:0000256" key="4">
    <source>
        <dbReference type="SAM" id="SignalP"/>
    </source>
</evidence>
<feature type="compositionally biased region" description="Polar residues" evidence="3">
    <location>
        <begin position="261"/>
        <end position="285"/>
    </location>
</feature>
<dbReference type="Gene3D" id="6.10.250.3150">
    <property type="match status" value="1"/>
</dbReference>
<evidence type="ECO:0000256" key="3">
    <source>
        <dbReference type="SAM" id="MobiDB-lite"/>
    </source>
</evidence>
<feature type="region of interest" description="Disordered" evidence="3">
    <location>
        <begin position="242"/>
        <end position="297"/>
    </location>
</feature>
<comment type="caution">
    <text evidence="7">The sequence shown here is derived from an EMBL/GenBank/DDBJ whole genome shotgun (WGS) entry which is preliminary data.</text>
</comment>
<feature type="chain" id="PRO_5045731413" evidence="4">
    <location>
        <begin position="26"/>
        <end position="425"/>
    </location>
</feature>
<name>A0ABV9N1H8_9ENTE</name>
<keyword evidence="8" id="KW-1185">Reference proteome</keyword>
<dbReference type="SUPFAM" id="SSF51261">
    <property type="entry name" value="Duplicated hybrid motif"/>
    <property type="match status" value="1"/>
</dbReference>
<proteinExistence type="predicted"/>
<feature type="compositionally biased region" description="Low complexity" evidence="3">
    <location>
        <begin position="245"/>
        <end position="260"/>
    </location>
</feature>
<dbReference type="Proteomes" id="UP001595969">
    <property type="component" value="Unassembled WGS sequence"/>
</dbReference>
<feature type="coiled-coil region" evidence="2">
    <location>
        <begin position="26"/>
        <end position="113"/>
    </location>
</feature>
<dbReference type="EMBL" id="JBHSGS010000065">
    <property type="protein sequence ID" value="MFC4720628.1"/>
    <property type="molecule type" value="Genomic_DNA"/>
</dbReference>
<dbReference type="InterPro" id="IPR050570">
    <property type="entry name" value="Cell_wall_metabolism_enzyme"/>
</dbReference>
<dbReference type="CDD" id="cd12797">
    <property type="entry name" value="M23_peptidase"/>
    <property type="match status" value="1"/>
</dbReference>
<sequence length="425" mass="46365">MLKLKKIAILTLTATLLLSSNAVTFADEFDDKIQQQTEKISTLENDQKVAQATLNTLEQQIGEIEADVKQVFAEKTTEEEKLNKTNLEIADLKIAIEKRNNQLSEQARDVQLNQTSSNLLEIVLGSDSISEAFGRAIAVTTIVHANNEIIEKQKSDQDKLEELVIESEKRIKLIEEKSQLLKEKQEALVAARLDQEVAINELESMIATEKEQKELYEAQKIEAEKKREAELKAIAEQKAKEEAARQAQAEQQAKEAAQQANNQVTIQTQNKEDSSNITINHSEPASPTSPSTSSGWGLPVSNIFVSSTFGWRSNPWGTGAADLHDGIDLVGSSGTPIYASRAGTVVEVSYHSSAGNHVIIDHGDGYYSYYLHLSSFSVSVGQSVSQGTVVGGMGTTGNSTGVHLHFGVSTSLWSNFVDPAPLLGI</sequence>
<feature type="domain" description="M23ase beta-sheet core" evidence="5">
    <location>
        <begin position="323"/>
        <end position="410"/>
    </location>
</feature>
<protein>
    <submittedName>
        <fullName evidence="7">Peptidoglycan DD-metalloendopeptidase family protein</fullName>
    </submittedName>
</protein>
<dbReference type="InterPro" id="IPR011055">
    <property type="entry name" value="Dup_hybrid_motif"/>
</dbReference>
<evidence type="ECO:0000256" key="2">
    <source>
        <dbReference type="SAM" id="Coils"/>
    </source>
</evidence>
<dbReference type="PANTHER" id="PTHR21666">
    <property type="entry name" value="PEPTIDASE-RELATED"/>
    <property type="match status" value="1"/>
</dbReference>
<accession>A0ABV9N1H8</accession>
<gene>
    <name evidence="7" type="ORF">ACFO5I_12925</name>
</gene>
<organism evidence="7 8">
    <name type="scientific">Enterococcus lemanii</name>
    <dbReference type="NCBI Taxonomy" id="1159752"/>
    <lineage>
        <taxon>Bacteria</taxon>
        <taxon>Bacillati</taxon>
        <taxon>Bacillota</taxon>
        <taxon>Bacilli</taxon>
        <taxon>Lactobacillales</taxon>
        <taxon>Enterococcaceae</taxon>
        <taxon>Enterococcus</taxon>
    </lineage>
</organism>
<evidence type="ECO:0000259" key="6">
    <source>
        <dbReference type="Pfam" id="PF24568"/>
    </source>
</evidence>
<feature type="signal peptide" evidence="4">
    <location>
        <begin position="1"/>
        <end position="25"/>
    </location>
</feature>
<dbReference type="Gene3D" id="2.70.70.10">
    <property type="entry name" value="Glucose Permease (Domain IIA)"/>
    <property type="match status" value="1"/>
</dbReference>
<dbReference type="InterPro" id="IPR057309">
    <property type="entry name" value="PcsB_CC"/>
</dbReference>
<evidence type="ECO:0000313" key="7">
    <source>
        <dbReference type="EMBL" id="MFC4720628.1"/>
    </source>
</evidence>
<feature type="domain" description="Peptidoglycan hydrolase PcsB coiled-coil" evidence="6">
    <location>
        <begin position="89"/>
        <end position="162"/>
    </location>
</feature>
<keyword evidence="1 4" id="KW-0732">Signal</keyword>
<evidence type="ECO:0000256" key="1">
    <source>
        <dbReference type="ARBA" id="ARBA00022729"/>
    </source>
</evidence>
<reference evidence="8" key="1">
    <citation type="journal article" date="2019" name="Int. J. Syst. Evol. Microbiol.">
        <title>The Global Catalogue of Microorganisms (GCM) 10K type strain sequencing project: providing services to taxonomists for standard genome sequencing and annotation.</title>
        <authorList>
            <consortium name="The Broad Institute Genomics Platform"/>
            <consortium name="The Broad Institute Genome Sequencing Center for Infectious Disease"/>
            <person name="Wu L."/>
            <person name="Ma J."/>
        </authorList>
    </citation>
    <scope>NUCLEOTIDE SEQUENCE [LARGE SCALE GENOMIC DNA]</scope>
    <source>
        <strain evidence="8">CGMCC 1.19032</strain>
    </source>
</reference>